<dbReference type="EMBL" id="JABSTR010000008">
    <property type="protein sequence ID" value="KAH9377559.1"/>
    <property type="molecule type" value="Genomic_DNA"/>
</dbReference>
<feature type="domain" description="Citrate transporter-like" evidence="6">
    <location>
        <begin position="36"/>
        <end position="107"/>
    </location>
</feature>
<proteinExistence type="predicted"/>
<dbReference type="Pfam" id="PF03600">
    <property type="entry name" value="CitMHS"/>
    <property type="match status" value="1"/>
</dbReference>
<gene>
    <name evidence="7" type="ORF">HPB48_000261</name>
</gene>
<dbReference type="PANTHER" id="PTHR10283:SF82">
    <property type="entry name" value="SOLUTE CARRIER FAMILY 13 MEMBER 2"/>
    <property type="match status" value="1"/>
</dbReference>
<dbReference type="GO" id="GO:0005886">
    <property type="term" value="C:plasma membrane"/>
    <property type="evidence" value="ECO:0007669"/>
    <property type="project" value="TreeGrafter"/>
</dbReference>
<protein>
    <recommendedName>
        <fullName evidence="6">Citrate transporter-like domain-containing protein</fullName>
    </recommendedName>
</protein>
<dbReference type="GO" id="GO:0015141">
    <property type="term" value="F:succinate transmembrane transporter activity"/>
    <property type="evidence" value="ECO:0007669"/>
    <property type="project" value="TreeGrafter"/>
</dbReference>
<evidence type="ECO:0000256" key="2">
    <source>
        <dbReference type="ARBA" id="ARBA00022448"/>
    </source>
</evidence>
<evidence type="ECO:0000256" key="4">
    <source>
        <dbReference type="ARBA" id="ARBA00022989"/>
    </source>
</evidence>
<evidence type="ECO:0000313" key="7">
    <source>
        <dbReference type="EMBL" id="KAH9377559.1"/>
    </source>
</evidence>
<name>A0A9J6GT85_HAELO</name>
<evidence type="ECO:0000256" key="5">
    <source>
        <dbReference type="ARBA" id="ARBA00023136"/>
    </source>
</evidence>
<accession>A0A9J6GT85</accession>
<dbReference type="Proteomes" id="UP000821853">
    <property type="component" value="Unassembled WGS sequence"/>
</dbReference>
<dbReference type="PANTHER" id="PTHR10283">
    <property type="entry name" value="SOLUTE CARRIER FAMILY 13 MEMBER"/>
    <property type="match status" value="1"/>
</dbReference>
<evidence type="ECO:0000256" key="1">
    <source>
        <dbReference type="ARBA" id="ARBA00004141"/>
    </source>
</evidence>
<keyword evidence="8" id="KW-1185">Reference proteome</keyword>
<comment type="subcellular location">
    <subcellularLocation>
        <location evidence="1">Membrane</location>
        <topology evidence="1">Multi-pass membrane protein</topology>
    </subcellularLocation>
</comment>
<dbReference type="VEuPathDB" id="VectorBase:HLOH_053264"/>
<keyword evidence="4" id="KW-1133">Transmembrane helix</keyword>
<dbReference type="OrthoDB" id="6509972at2759"/>
<sequence>MDGVLRPKPGERIHGGLLRGHPGVSAAVGLPHFELKNRILKWNEVYHKMPWGVIFVMSGNIAISYALWECGAFKALMDWSKQLSSNTVWLELFFLFVTSIASEVTTSQLTDIHPLSLMLPVSAASEFNYMMPSSGARNAIIFEISYVSSLEMVRYIKCRHECDAKKAL</sequence>
<comment type="caution">
    <text evidence="7">The sequence shown here is derived from an EMBL/GenBank/DDBJ whole genome shotgun (WGS) entry which is preliminary data.</text>
</comment>
<dbReference type="InterPro" id="IPR004680">
    <property type="entry name" value="Cit_transptr-like_dom"/>
</dbReference>
<reference evidence="7 8" key="1">
    <citation type="journal article" date="2020" name="Cell">
        <title>Large-Scale Comparative Analyses of Tick Genomes Elucidate Their Genetic Diversity and Vector Capacities.</title>
        <authorList>
            <consortium name="Tick Genome and Microbiome Consortium (TIGMIC)"/>
            <person name="Jia N."/>
            <person name="Wang J."/>
            <person name="Shi W."/>
            <person name="Du L."/>
            <person name="Sun Y."/>
            <person name="Zhan W."/>
            <person name="Jiang J.F."/>
            <person name="Wang Q."/>
            <person name="Zhang B."/>
            <person name="Ji P."/>
            <person name="Bell-Sakyi L."/>
            <person name="Cui X.M."/>
            <person name="Yuan T.T."/>
            <person name="Jiang B.G."/>
            <person name="Yang W.F."/>
            <person name="Lam T.T."/>
            <person name="Chang Q.C."/>
            <person name="Ding S.J."/>
            <person name="Wang X.J."/>
            <person name="Zhu J.G."/>
            <person name="Ruan X.D."/>
            <person name="Zhao L."/>
            <person name="Wei J.T."/>
            <person name="Ye R.Z."/>
            <person name="Que T.C."/>
            <person name="Du C.H."/>
            <person name="Zhou Y.H."/>
            <person name="Cheng J.X."/>
            <person name="Dai P.F."/>
            <person name="Guo W.B."/>
            <person name="Han X.H."/>
            <person name="Huang E.J."/>
            <person name="Li L.F."/>
            <person name="Wei W."/>
            <person name="Gao Y.C."/>
            <person name="Liu J.Z."/>
            <person name="Shao H.Z."/>
            <person name="Wang X."/>
            <person name="Wang C.C."/>
            <person name="Yang T.C."/>
            <person name="Huo Q.B."/>
            <person name="Li W."/>
            <person name="Chen H.Y."/>
            <person name="Chen S.E."/>
            <person name="Zhou L.G."/>
            <person name="Ni X.B."/>
            <person name="Tian J.H."/>
            <person name="Sheng Y."/>
            <person name="Liu T."/>
            <person name="Pan Y.S."/>
            <person name="Xia L.Y."/>
            <person name="Li J."/>
            <person name="Zhao F."/>
            <person name="Cao W.C."/>
        </authorList>
    </citation>
    <scope>NUCLEOTIDE SEQUENCE [LARGE SCALE GENOMIC DNA]</scope>
    <source>
        <strain evidence="7">HaeL-2018</strain>
    </source>
</reference>
<keyword evidence="5" id="KW-0472">Membrane</keyword>
<evidence type="ECO:0000313" key="8">
    <source>
        <dbReference type="Proteomes" id="UP000821853"/>
    </source>
</evidence>
<organism evidence="7 8">
    <name type="scientific">Haemaphysalis longicornis</name>
    <name type="common">Bush tick</name>
    <dbReference type="NCBI Taxonomy" id="44386"/>
    <lineage>
        <taxon>Eukaryota</taxon>
        <taxon>Metazoa</taxon>
        <taxon>Ecdysozoa</taxon>
        <taxon>Arthropoda</taxon>
        <taxon>Chelicerata</taxon>
        <taxon>Arachnida</taxon>
        <taxon>Acari</taxon>
        <taxon>Parasitiformes</taxon>
        <taxon>Ixodida</taxon>
        <taxon>Ixodoidea</taxon>
        <taxon>Ixodidae</taxon>
        <taxon>Haemaphysalinae</taxon>
        <taxon>Haemaphysalis</taxon>
    </lineage>
</organism>
<evidence type="ECO:0000256" key="3">
    <source>
        <dbReference type="ARBA" id="ARBA00022692"/>
    </source>
</evidence>
<dbReference type="AlphaFoldDB" id="A0A9J6GT85"/>
<keyword evidence="2" id="KW-0813">Transport</keyword>
<keyword evidence="3" id="KW-0812">Transmembrane</keyword>
<evidence type="ECO:0000259" key="6">
    <source>
        <dbReference type="Pfam" id="PF03600"/>
    </source>
</evidence>
<dbReference type="GO" id="GO:0015137">
    <property type="term" value="F:citrate transmembrane transporter activity"/>
    <property type="evidence" value="ECO:0007669"/>
    <property type="project" value="TreeGrafter"/>
</dbReference>